<keyword evidence="2" id="KW-1185">Reference proteome</keyword>
<reference evidence="1" key="1">
    <citation type="submission" date="2022-04" db="EMBL/GenBank/DDBJ databases">
        <title>A functionally conserved STORR gene fusion in Papaver species that diverged 16.8 million years ago.</title>
        <authorList>
            <person name="Catania T."/>
        </authorList>
    </citation>
    <scope>NUCLEOTIDE SEQUENCE</scope>
    <source>
        <strain evidence="1">S-188037</strain>
    </source>
</reference>
<name>A0AAD4T431_9MAGN</name>
<dbReference type="EMBL" id="JAJJMB010005364">
    <property type="protein sequence ID" value="KAI3939455.1"/>
    <property type="molecule type" value="Genomic_DNA"/>
</dbReference>
<sequence length="96" mass="10613">MLKDGEESQGGTYHVMKKLISGIDERFCLHHQPSKLTPGFLVDSLALYFLLKVDLCLVSMACKLELGDLKGAPLDTIFTMPNGEDNAKALFFMDSC</sequence>
<dbReference type="AlphaFoldDB" id="A0AAD4T431"/>
<gene>
    <name evidence="1" type="ORF">MKW98_022323</name>
</gene>
<dbReference type="Proteomes" id="UP001202328">
    <property type="component" value="Unassembled WGS sequence"/>
</dbReference>
<accession>A0AAD4T431</accession>
<protein>
    <submittedName>
        <fullName evidence="1">Uncharacterized protein</fullName>
    </submittedName>
</protein>
<comment type="caution">
    <text evidence="1">The sequence shown here is derived from an EMBL/GenBank/DDBJ whole genome shotgun (WGS) entry which is preliminary data.</text>
</comment>
<evidence type="ECO:0000313" key="1">
    <source>
        <dbReference type="EMBL" id="KAI3939455.1"/>
    </source>
</evidence>
<organism evidence="1 2">
    <name type="scientific">Papaver atlanticum</name>
    <dbReference type="NCBI Taxonomy" id="357466"/>
    <lineage>
        <taxon>Eukaryota</taxon>
        <taxon>Viridiplantae</taxon>
        <taxon>Streptophyta</taxon>
        <taxon>Embryophyta</taxon>
        <taxon>Tracheophyta</taxon>
        <taxon>Spermatophyta</taxon>
        <taxon>Magnoliopsida</taxon>
        <taxon>Ranunculales</taxon>
        <taxon>Papaveraceae</taxon>
        <taxon>Papaveroideae</taxon>
        <taxon>Papaver</taxon>
    </lineage>
</organism>
<proteinExistence type="predicted"/>
<evidence type="ECO:0000313" key="2">
    <source>
        <dbReference type="Proteomes" id="UP001202328"/>
    </source>
</evidence>